<evidence type="ECO:0000256" key="5">
    <source>
        <dbReference type="ARBA" id="ARBA00023242"/>
    </source>
</evidence>
<dbReference type="Proteomes" id="UP001345963">
    <property type="component" value="Unassembled WGS sequence"/>
</dbReference>
<feature type="domain" description="BZIP" evidence="7">
    <location>
        <begin position="156"/>
        <end position="206"/>
    </location>
</feature>
<dbReference type="Gene3D" id="1.20.5.170">
    <property type="match status" value="1"/>
</dbReference>
<dbReference type="InterPro" id="IPR046347">
    <property type="entry name" value="bZIP_sf"/>
</dbReference>
<keyword evidence="4" id="KW-0804">Transcription</keyword>
<proteinExistence type="inferred from homology"/>
<keyword evidence="3" id="KW-0238">DNA-binding</keyword>
<protein>
    <recommendedName>
        <fullName evidence="7">BZIP domain-containing protein</fullName>
    </recommendedName>
</protein>
<dbReference type="CDD" id="cd14694">
    <property type="entry name" value="bZIP_NFIL3"/>
    <property type="match status" value="1"/>
</dbReference>
<feature type="compositionally biased region" description="Low complexity" evidence="6">
    <location>
        <begin position="327"/>
        <end position="342"/>
    </location>
</feature>
<sequence>MENQTDRMLIGRLGDAPKSHWKSLEGGGGEGVIERVIRRSARGEEKVDDGYSGSVSADSLKLDLNPPSGAILWFSSISDMSTTKSPKVSESADPCQPSSPSAESNRFLGAGPEPEFVPVTRPSLLTRRLVRLGACRSHLSPTRRRKREMIPADKKDANYWDKRRKNNEAAKRSREKRRVNDLLMEGQLLALSEENAHLRAQVLNLQYHNLSLEQGKVASACASSSASVLASTLSLSTHTPAFLQAGLWRPTRSSPAAVSGVRQQETAVHHFEGKIPCYSPIFNPLSHHYFVAKGPVPLSGPRVLPHGGAAGICRPAEADMDPQRQVSSSSDDSSISADAPPQPLSALPALLPPFNALHNAPTVGYPHQNWLVPHLKHPAMWRSSYLQTPTVYPGRPVYMQGVEEHL</sequence>
<feature type="region of interest" description="Disordered" evidence="6">
    <location>
        <begin position="320"/>
        <end position="342"/>
    </location>
</feature>
<gene>
    <name evidence="8" type="ORF">ATANTOWER_005991</name>
</gene>
<evidence type="ECO:0000313" key="8">
    <source>
        <dbReference type="EMBL" id="MED6242529.1"/>
    </source>
</evidence>
<dbReference type="InterPro" id="IPR004827">
    <property type="entry name" value="bZIP"/>
</dbReference>
<evidence type="ECO:0000256" key="6">
    <source>
        <dbReference type="SAM" id="MobiDB-lite"/>
    </source>
</evidence>
<accession>A0ABU7AYY4</accession>
<evidence type="ECO:0000259" key="7">
    <source>
        <dbReference type="PROSITE" id="PS50217"/>
    </source>
</evidence>
<dbReference type="SMART" id="SM00338">
    <property type="entry name" value="BRLZ"/>
    <property type="match status" value="1"/>
</dbReference>
<dbReference type="PROSITE" id="PS50217">
    <property type="entry name" value="BZIP"/>
    <property type="match status" value="1"/>
</dbReference>
<name>A0ABU7AYY4_9TELE</name>
<feature type="region of interest" description="Disordered" evidence="6">
    <location>
        <begin position="82"/>
        <end position="113"/>
    </location>
</feature>
<evidence type="ECO:0000256" key="4">
    <source>
        <dbReference type="ARBA" id="ARBA00023163"/>
    </source>
</evidence>
<evidence type="ECO:0000313" key="9">
    <source>
        <dbReference type="Proteomes" id="UP001345963"/>
    </source>
</evidence>
<dbReference type="PANTHER" id="PTHR15284">
    <property type="entry name" value="NUCLEAR FACTOR INTERLEUKIN-3-REGULATED PROTEIN"/>
    <property type="match status" value="1"/>
</dbReference>
<comment type="caution">
    <text evidence="8">The sequence shown here is derived from an EMBL/GenBank/DDBJ whole genome shotgun (WGS) entry which is preliminary data.</text>
</comment>
<dbReference type="PANTHER" id="PTHR15284:SF6">
    <property type="entry name" value="HYPOTHETICAL LOC799271-RELATED"/>
    <property type="match status" value="1"/>
</dbReference>
<reference evidence="8 9" key="1">
    <citation type="submission" date="2021-07" db="EMBL/GenBank/DDBJ databases">
        <authorList>
            <person name="Palmer J.M."/>
        </authorList>
    </citation>
    <scope>NUCLEOTIDE SEQUENCE [LARGE SCALE GENOMIC DNA]</scope>
    <source>
        <strain evidence="8 9">AT_MEX2019</strain>
        <tissue evidence="8">Muscle</tissue>
    </source>
</reference>
<keyword evidence="5" id="KW-0539">Nucleus</keyword>
<feature type="region of interest" description="Disordered" evidence="6">
    <location>
        <begin position="1"/>
        <end position="29"/>
    </location>
</feature>
<evidence type="ECO:0000256" key="1">
    <source>
        <dbReference type="ARBA" id="ARBA00006079"/>
    </source>
</evidence>
<evidence type="ECO:0000256" key="3">
    <source>
        <dbReference type="ARBA" id="ARBA00023125"/>
    </source>
</evidence>
<dbReference type="Pfam" id="PF07716">
    <property type="entry name" value="bZIP_2"/>
    <property type="match status" value="1"/>
</dbReference>
<keyword evidence="2" id="KW-0805">Transcription regulation</keyword>
<organism evidence="8 9">
    <name type="scientific">Ataeniobius toweri</name>
    <dbReference type="NCBI Taxonomy" id="208326"/>
    <lineage>
        <taxon>Eukaryota</taxon>
        <taxon>Metazoa</taxon>
        <taxon>Chordata</taxon>
        <taxon>Craniata</taxon>
        <taxon>Vertebrata</taxon>
        <taxon>Euteleostomi</taxon>
        <taxon>Actinopterygii</taxon>
        <taxon>Neopterygii</taxon>
        <taxon>Teleostei</taxon>
        <taxon>Neoteleostei</taxon>
        <taxon>Acanthomorphata</taxon>
        <taxon>Ovalentaria</taxon>
        <taxon>Atherinomorphae</taxon>
        <taxon>Cyprinodontiformes</taxon>
        <taxon>Goodeidae</taxon>
        <taxon>Ataeniobius</taxon>
    </lineage>
</organism>
<dbReference type="InterPro" id="IPR047106">
    <property type="entry name" value="NFIL3-like_bZIP"/>
</dbReference>
<evidence type="ECO:0000256" key="2">
    <source>
        <dbReference type="ARBA" id="ARBA00023015"/>
    </source>
</evidence>
<comment type="similarity">
    <text evidence="1">Belongs to the bZIP family. NFIL3 subfamily.</text>
</comment>
<dbReference type="SUPFAM" id="SSF57959">
    <property type="entry name" value="Leucine zipper domain"/>
    <property type="match status" value="1"/>
</dbReference>
<dbReference type="EMBL" id="JAHUTI010031174">
    <property type="protein sequence ID" value="MED6242529.1"/>
    <property type="molecule type" value="Genomic_DNA"/>
</dbReference>
<dbReference type="PROSITE" id="PS00036">
    <property type="entry name" value="BZIP_BASIC"/>
    <property type="match status" value="1"/>
</dbReference>
<dbReference type="InterPro" id="IPR047229">
    <property type="entry name" value="NFIL3-like"/>
</dbReference>
<keyword evidence="9" id="KW-1185">Reference proteome</keyword>